<dbReference type="PANTHER" id="PTHR38039:SF1">
    <property type="entry name" value="TOXIN YOEB"/>
    <property type="match status" value="1"/>
</dbReference>
<reference evidence="8 10" key="1">
    <citation type="submission" date="2014-08" db="EMBL/GenBank/DDBJ databases">
        <title>Complete genome sequence of Corynebacterium flavescens OJ8(T)(=DSM 20296(T)), isolated from cheese.</title>
        <authorList>
            <person name="Ruckert C."/>
            <person name="Albersmeier A."/>
            <person name="Winkler A."/>
            <person name="Kalinowski J."/>
        </authorList>
    </citation>
    <scope>NUCLEOTIDE SEQUENCE [LARGE SCALE GENOMIC DNA]</scope>
    <source>
        <strain evidence="8 10">OJ8</strain>
    </source>
</reference>
<dbReference type="GO" id="GO:0045892">
    <property type="term" value="P:negative regulation of DNA-templated transcription"/>
    <property type="evidence" value="ECO:0007669"/>
    <property type="project" value="TreeGrafter"/>
</dbReference>
<dbReference type="RefSeq" id="WP_075729684.1">
    <property type="nucleotide sequence ID" value="NZ_BJNB01000001.1"/>
</dbReference>
<dbReference type="InterPro" id="IPR009614">
    <property type="entry name" value="YoeB_toxin"/>
</dbReference>
<dbReference type="Gene3D" id="3.30.2310.20">
    <property type="entry name" value="RelE-like"/>
    <property type="match status" value="1"/>
</dbReference>
<proteinExistence type="inferred from homology"/>
<keyword evidence="2" id="KW-1277">Toxin-antitoxin system</keyword>
<dbReference type="GO" id="GO:0016787">
    <property type="term" value="F:hydrolase activity"/>
    <property type="evidence" value="ECO:0007669"/>
    <property type="project" value="UniProtKB-KW"/>
</dbReference>
<evidence type="ECO:0000313" key="10">
    <source>
        <dbReference type="Proteomes" id="UP000185479"/>
    </source>
</evidence>
<protein>
    <recommendedName>
        <fullName evidence="7">Endoribonuclease YoeB</fullName>
    </recommendedName>
    <alternativeName>
        <fullName evidence="6">Putative mRNA interferase YoeB</fullName>
    </alternativeName>
</protein>
<evidence type="ECO:0000256" key="4">
    <source>
        <dbReference type="ARBA" id="ARBA00022759"/>
    </source>
</evidence>
<reference evidence="9 11" key="2">
    <citation type="submission" date="2019-06" db="EMBL/GenBank/DDBJ databases">
        <title>Whole genome shotgun sequence of Corynebacterium flavescens NBRC 14136.</title>
        <authorList>
            <person name="Hosoyama A."/>
            <person name="Uohara A."/>
            <person name="Ohji S."/>
            <person name="Ichikawa N."/>
        </authorList>
    </citation>
    <scope>NUCLEOTIDE SEQUENCE [LARGE SCALE GENOMIC DNA]</scope>
    <source>
        <strain evidence="9 11">NBRC 14136</strain>
    </source>
</reference>
<keyword evidence="4" id="KW-0255">Endonuclease</keyword>
<dbReference type="PANTHER" id="PTHR38039">
    <property type="entry name" value="TOXIN YOEB"/>
    <property type="match status" value="1"/>
</dbReference>
<dbReference type="EMBL" id="CP009246">
    <property type="protein sequence ID" value="APT86687.1"/>
    <property type="molecule type" value="Genomic_DNA"/>
</dbReference>
<organism evidence="8 10">
    <name type="scientific">Corynebacterium flavescens</name>
    <dbReference type="NCBI Taxonomy" id="28028"/>
    <lineage>
        <taxon>Bacteria</taxon>
        <taxon>Bacillati</taxon>
        <taxon>Actinomycetota</taxon>
        <taxon>Actinomycetes</taxon>
        <taxon>Mycobacteriales</taxon>
        <taxon>Corynebacteriaceae</taxon>
        <taxon>Corynebacterium</taxon>
    </lineage>
</organism>
<evidence type="ECO:0000256" key="1">
    <source>
        <dbReference type="ARBA" id="ARBA00008172"/>
    </source>
</evidence>
<name>A0A1L7CLE5_CORFL</name>
<keyword evidence="3" id="KW-0540">Nuclease</keyword>
<dbReference type="Pfam" id="PF06769">
    <property type="entry name" value="YoeB_toxin"/>
    <property type="match status" value="1"/>
</dbReference>
<dbReference type="SUPFAM" id="SSF143011">
    <property type="entry name" value="RelE-like"/>
    <property type="match status" value="1"/>
</dbReference>
<dbReference type="GO" id="GO:0006401">
    <property type="term" value="P:RNA catabolic process"/>
    <property type="evidence" value="ECO:0007669"/>
    <property type="project" value="InterPro"/>
</dbReference>
<evidence type="ECO:0000313" key="8">
    <source>
        <dbReference type="EMBL" id="APT86687.1"/>
    </source>
</evidence>
<dbReference type="OrthoDB" id="9801102at2"/>
<accession>A0A1L7CLE5</accession>
<sequence>MRLVWDKSAWEDYKHWQTIDRRILKRINTLIDACLREPFEGIGKPEELKYGAQGAWSRRITDEHRLVYLVAGEDLIILQARYHY</sequence>
<evidence type="ECO:0000313" key="9">
    <source>
        <dbReference type="EMBL" id="GEB96521.1"/>
    </source>
</evidence>
<evidence type="ECO:0000313" key="11">
    <source>
        <dbReference type="Proteomes" id="UP000315353"/>
    </source>
</evidence>
<evidence type="ECO:0000256" key="5">
    <source>
        <dbReference type="ARBA" id="ARBA00022801"/>
    </source>
</evidence>
<dbReference type="GeneID" id="82880164"/>
<evidence type="ECO:0000256" key="2">
    <source>
        <dbReference type="ARBA" id="ARBA00022649"/>
    </source>
</evidence>
<evidence type="ECO:0000256" key="6">
    <source>
        <dbReference type="ARBA" id="ARBA00030388"/>
    </source>
</evidence>
<keyword evidence="10" id="KW-1185">Reference proteome</keyword>
<dbReference type="STRING" id="28028.CFLV_05470"/>
<evidence type="ECO:0000256" key="3">
    <source>
        <dbReference type="ARBA" id="ARBA00022722"/>
    </source>
</evidence>
<gene>
    <name evidence="9" type="ORF">CFL01nite_00160</name>
    <name evidence="8" type="ORF">CFLV_05470</name>
</gene>
<dbReference type="EMBL" id="BJNB01000001">
    <property type="protein sequence ID" value="GEB96521.1"/>
    <property type="molecule type" value="Genomic_DNA"/>
</dbReference>
<dbReference type="NCBIfam" id="TIGR02116">
    <property type="entry name" value="toxin_Txe_YoeB"/>
    <property type="match status" value="1"/>
</dbReference>
<dbReference type="AlphaFoldDB" id="A0A1L7CLE5"/>
<evidence type="ECO:0000256" key="7">
    <source>
        <dbReference type="ARBA" id="ARBA00050056"/>
    </source>
</evidence>
<dbReference type="GO" id="GO:0004519">
    <property type="term" value="F:endonuclease activity"/>
    <property type="evidence" value="ECO:0007669"/>
    <property type="project" value="UniProtKB-KW"/>
</dbReference>
<dbReference type="KEGG" id="cfc:CFLV_05470"/>
<dbReference type="Proteomes" id="UP000185479">
    <property type="component" value="Chromosome"/>
</dbReference>
<dbReference type="InterPro" id="IPR035093">
    <property type="entry name" value="RelE/ParE_toxin_dom_sf"/>
</dbReference>
<comment type="similarity">
    <text evidence="1">Belongs to the YoeB family.</text>
</comment>
<dbReference type="Proteomes" id="UP000315353">
    <property type="component" value="Unassembled WGS sequence"/>
</dbReference>
<keyword evidence="5" id="KW-0378">Hydrolase</keyword>